<feature type="compositionally biased region" description="Basic and acidic residues" evidence="1">
    <location>
        <begin position="1"/>
        <end position="16"/>
    </location>
</feature>
<reference evidence="2" key="1">
    <citation type="submission" date="2021-02" db="EMBL/GenBank/DDBJ databases">
        <authorList>
            <person name="Nowell W R."/>
        </authorList>
    </citation>
    <scope>NUCLEOTIDE SEQUENCE</scope>
</reference>
<evidence type="ECO:0000313" key="3">
    <source>
        <dbReference type="Proteomes" id="UP000681720"/>
    </source>
</evidence>
<dbReference type="AlphaFoldDB" id="A0A8S3H5X9"/>
<accession>A0A8S3H5X9</accession>
<evidence type="ECO:0000256" key="1">
    <source>
        <dbReference type="SAM" id="MobiDB-lite"/>
    </source>
</evidence>
<dbReference type="Proteomes" id="UP000681720">
    <property type="component" value="Unassembled WGS sequence"/>
</dbReference>
<evidence type="ECO:0000313" key="2">
    <source>
        <dbReference type="EMBL" id="CAF5176337.1"/>
    </source>
</evidence>
<proteinExistence type="predicted"/>
<protein>
    <submittedName>
        <fullName evidence="2">Uncharacterized protein</fullName>
    </submittedName>
</protein>
<feature type="region of interest" description="Disordered" evidence="1">
    <location>
        <begin position="1"/>
        <end position="32"/>
    </location>
</feature>
<feature type="non-terminal residue" evidence="2">
    <location>
        <position position="1"/>
    </location>
</feature>
<feature type="compositionally biased region" description="Acidic residues" evidence="1">
    <location>
        <begin position="19"/>
        <end position="32"/>
    </location>
</feature>
<dbReference type="EMBL" id="CAJOBJ010326709">
    <property type="protein sequence ID" value="CAF5176337.1"/>
    <property type="molecule type" value="Genomic_DNA"/>
</dbReference>
<comment type="caution">
    <text evidence="2">The sequence shown here is derived from an EMBL/GenBank/DDBJ whole genome shotgun (WGS) entry which is preliminary data.</text>
</comment>
<name>A0A8S3H5X9_9BILA</name>
<gene>
    <name evidence="2" type="ORF">GIL414_LOCUS67806</name>
</gene>
<sequence>EDDNAHGESQSDHEVTDSISDEEDWVNEEDDDDEITDNFIEGVNTEEIALNDIQQKVREVIDIARAIVTTTKRTSILSTFIEKKRIH</sequence>
<feature type="non-terminal residue" evidence="2">
    <location>
        <position position="87"/>
    </location>
</feature>
<organism evidence="2 3">
    <name type="scientific">Rotaria magnacalcarata</name>
    <dbReference type="NCBI Taxonomy" id="392030"/>
    <lineage>
        <taxon>Eukaryota</taxon>
        <taxon>Metazoa</taxon>
        <taxon>Spiralia</taxon>
        <taxon>Gnathifera</taxon>
        <taxon>Rotifera</taxon>
        <taxon>Eurotatoria</taxon>
        <taxon>Bdelloidea</taxon>
        <taxon>Philodinida</taxon>
        <taxon>Philodinidae</taxon>
        <taxon>Rotaria</taxon>
    </lineage>
</organism>